<accession>A0ABS6ELM5</accession>
<evidence type="ECO:0000256" key="5">
    <source>
        <dbReference type="ARBA" id="ARBA00023136"/>
    </source>
</evidence>
<dbReference type="NCBIfam" id="NF004403">
    <property type="entry name" value="PRK05758.2-4"/>
    <property type="match status" value="1"/>
</dbReference>
<keyword evidence="9" id="KW-0175">Coiled coil</keyword>
<keyword evidence="5 8" id="KW-0472">Membrane</keyword>
<comment type="function">
    <text evidence="8">F(1)F(0) ATP synthase produces ATP from ADP in the presence of a proton or sodium gradient. F-type ATPases consist of two structural domains, F(1) containing the extramembraneous catalytic core and F(0) containing the membrane proton channel, linked together by a central stalk and a peripheral stalk. During catalysis, ATP synthesis in the catalytic domain of F(1) is coupled via a rotary mechanism of the central stalk subunits to proton translocation.</text>
</comment>
<dbReference type="PANTHER" id="PTHR11910">
    <property type="entry name" value="ATP SYNTHASE DELTA CHAIN"/>
    <property type="match status" value="1"/>
</dbReference>
<evidence type="ECO:0000256" key="4">
    <source>
        <dbReference type="ARBA" id="ARBA00023065"/>
    </source>
</evidence>
<dbReference type="Proteomes" id="UP000726170">
    <property type="component" value="Unassembled WGS sequence"/>
</dbReference>
<evidence type="ECO:0000256" key="9">
    <source>
        <dbReference type="SAM" id="Coils"/>
    </source>
</evidence>
<sequence length="181" mass="21657">MYEYLDRRYALALYEVAEKKGKIEEFIKDYREIVDIIYGNEELLQLIRHPQISTSKKKKIFIKIFKGKIDEELLSFLLILIEKGRILYLKEKEKELEKIYLEKHNMLRAHIKTVIPLENEEREELKEKLQNKYNKKVILKEEIDKSIIGGVYVRIGDDVIDGTIKSKLKEMKNIVNTAKWR</sequence>
<reference evidence="10 11" key="1">
    <citation type="submission" date="2021-06" db="EMBL/GenBank/DDBJ databases">
        <authorList>
            <person name="Sun Q."/>
            <person name="Li D."/>
        </authorList>
    </citation>
    <scope>NUCLEOTIDE SEQUENCE [LARGE SCALE GENOMIC DNA]</scope>
    <source>
        <strain evidence="10 11">MSJ-11</strain>
    </source>
</reference>
<name>A0ABS6ELM5_9CLOT</name>
<keyword evidence="4 8" id="KW-0406">Ion transport</keyword>
<proteinExistence type="inferred from homology"/>
<keyword evidence="6 8" id="KW-0139">CF(1)</keyword>
<evidence type="ECO:0000256" key="8">
    <source>
        <dbReference type="HAMAP-Rule" id="MF_01416"/>
    </source>
</evidence>
<evidence type="ECO:0000313" key="11">
    <source>
        <dbReference type="Proteomes" id="UP000726170"/>
    </source>
</evidence>
<gene>
    <name evidence="8" type="primary">atpH</name>
    <name evidence="10" type="ORF">KQI86_17520</name>
</gene>
<keyword evidence="7 8" id="KW-0066">ATP synthesis</keyword>
<evidence type="ECO:0000256" key="6">
    <source>
        <dbReference type="ARBA" id="ARBA00023196"/>
    </source>
</evidence>
<feature type="coiled-coil region" evidence="9">
    <location>
        <begin position="89"/>
        <end position="142"/>
    </location>
</feature>
<keyword evidence="11" id="KW-1185">Reference proteome</keyword>
<dbReference type="InterPro" id="IPR000711">
    <property type="entry name" value="ATPase_OSCP/dsu"/>
</dbReference>
<comment type="subcellular location">
    <subcellularLocation>
        <location evidence="8">Cell membrane</location>
        <topology evidence="8">Peripheral membrane protein</topology>
    </subcellularLocation>
    <subcellularLocation>
        <location evidence="1">Membrane</location>
    </subcellularLocation>
</comment>
<evidence type="ECO:0000313" key="10">
    <source>
        <dbReference type="EMBL" id="MBU5486119.1"/>
    </source>
</evidence>
<dbReference type="HAMAP" id="MF_01416">
    <property type="entry name" value="ATP_synth_delta_bact"/>
    <property type="match status" value="1"/>
</dbReference>
<comment type="caution">
    <text evidence="10">The sequence shown here is derived from an EMBL/GenBank/DDBJ whole genome shotgun (WGS) entry which is preliminary data.</text>
</comment>
<keyword evidence="3 8" id="KW-0375">Hydrogen ion transport</keyword>
<protein>
    <recommendedName>
        <fullName evidence="8">ATP synthase subunit delta</fullName>
    </recommendedName>
    <alternativeName>
        <fullName evidence="8">ATP synthase F(1) sector subunit delta</fullName>
    </alternativeName>
    <alternativeName>
        <fullName evidence="8">F-type ATPase subunit delta</fullName>
        <shortName evidence="8">F-ATPase subunit delta</shortName>
    </alternativeName>
</protein>
<dbReference type="PROSITE" id="PS00389">
    <property type="entry name" value="ATPASE_DELTA"/>
    <property type="match status" value="1"/>
</dbReference>
<evidence type="ECO:0000256" key="3">
    <source>
        <dbReference type="ARBA" id="ARBA00022781"/>
    </source>
</evidence>
<evidence type="ECO:0000256" key="2">
    <source>
        <dbReference type="ARBA" id="ARBA00022448"/>
    </source>
</evidence>
<dbReference type="EMBL" id="JAHLQF010000004">
    <property type="protein sequence ID" value="MBU5486119.1"/>
    <property type="molecule type" value="Genomic_DNA"/>
</dbReference>
<evidence type="ECO:0000256" key="1">
    <source>
        <dbReference type="ARBA" id="ARBA00004370"/>
    </source>
</evidence>
<evidence type="ECO:0000256" key="7">
    <source>
        <dbReference type="ARBA" id="ARBA00023310"/>
    </source>
</evidence>
<comment type="function">
    <text evidence="8">This protein is part of the stalk that links CF(0) to CF(1). It either transmits conformational changes from CF(0) to CF(1) or is implicated in proton conduction.</text>
</comment>
<keyword evidence="8" id="KW-1003">Cell membrane</keyword>
<dbReference type="InterPro" id="IPR020781">
    <property type="entry name" value="ATPase_OSCP/d_CS"/>
</dbReference>
<organism evidence="10 11">
    <name type="scientific">Clostridium mobile</name>
    <dbReference type="NCBI Taxonomy" id="2841512"/>
    <lineage>
        <taxon>Bacteria</taxon>
        <taxon>Bacillati</taxon>
        <taxon>Bacillota</taxon>
        <taxon>Clostridia</taxon>
        <taxon>Eubacteriales</taxon>
        <taxon>Clostridiaceae</taxon>
        <taxon>Clostridium</taxon>
    </lineage>
</organism>
<comment type="similarity">
    <text evidence="8">Belongs to the ATPase delta chain family.</text>
</comment>
<keyword evidence="2 8" id="KW-0813">Transport</keyword>
<dbReference type="Pfam" id="PF00213">
    <property type="entry name" value="OSCP"/>
    <property type="match status" value="1"/>
</dbReference>
<dbReference type="NCBIfam" id="TIGR01145">
    <property type="entry name" value="ATP_synt_delta"/>
    <property type="match status" value="1"/>
</dbReference>
<dbReference type="RefSeq" id="WP_216440703.1">
    <property type="nucleotide sequence ID" value="NZ_JAHLQF010000004.1"/>
</dbReference>